<organism evidence="2 3">
    <name type="scientific">Pleurodeles waltl</name>
    <name type="common">Iberian ribbed newt</name>
    <dbReference type="NCBI Taxonomy" id="8319"/>
    <lineage>
        <taxon>Eukaryota</taxon>
        <taxon>Metazoa</taxon>
        <taxon>Chordata</taxon>
        <taxon>Craniata</taxon>
        <taxon>Vertebrata</taxon>
        <taxon>Euteleostomi</taxon>
        <taxon>Amphibia</taxon>
        <taxon>Batrachia</taxon>
        <taxon>Caudata</taxon>
        <taxon>Salamandroidea</taxon>
        <taxon>Salamandridae</taxon>
        <taxon>Pleurodelinae</taxon>
        <taxon>Pleurodeles</taxon>
    </lineage>
</organism>
<evidence type="ECO:0000313" key="2">
    <source>
        <dbReference type="EMBL" id="KAJ1155640.1"/>
    </source>
</evidence>
<accession>A0AAV7RUG1</accession>
<evidence type="ECO:0000256" key="1">
    <source>
        <dbReference type="SAM" id="MobiDB-lite"/>
    </source>
</evidence>
<feature type="compositionally biased region" description="Basic and acidic residues" evidence="1">
    <location>
        <begin position="74"/>
        <end position="102"/>
    </location>
</feature>
<dbReference type="Proteomes" id="UP001066276">
    <property type="component" value="Chromosome 5"/>
</dbReference>
<protein>
    <submittedName>
        <fullName evidence="2">Uncharacterized protein</fullName>
    </submittedName>
</protein>
<comment type="caution">
    <text evidence="2">The sequence shown here is derived from an EMBL/GenBank/DDBJ whole genome shotgun (WGS) entry which is preliminary data.</text>
</comment>
<dbReference type="AlphaFoldDB" id="A0AAV7RUG1"/>
<name>A0AAV7RUG1_PLEWA</name>
<evidence type="ECO:0000313" key="3">
    <source>
        <dbReference type="Proteomes" id="UP001066276"/>
    </source>
</evidence>
<gene>
    <name evidence="2" type="ORF">NDU88_008369</name>
</gene>
<reference evidence="2" key="1">
    <citation type="journal article" date="2022" name="bioRxiv">
        <title>Sequencing and chromosome-scale assembly of the giantPleurodeles waltlgenome.</title>
        <authorList>
            <person name="Brown T."/>
            <person name="Elewa A."/>
            <person name="Iarovenko S."/>
            <person name="Subramanian E."/>
            <person name="Araus A.J."/>
            <person name="Petzold A."/>
            <person name="Susuki M."/>
            <person name="Suzuki K.-i.T."/>
            <person name="Hayashi T."/>
            <person name="Toyoda A."/>
            <person name="Oliveira C."/>
            <person name="Osipova E."/>
            <person name="Leigh N.D."/>
            <person name="Simon A."/>
            <person name="Yun M.H."/>
        </authorList>
    </citation>
    <scope>NUCLEOTIDE SEQUENCE</scope>
    <source>
        <strain evidence="2">20211129_DDA</strain>
        <tissue evidence="2">Liver</tissue>
    </source>
</reference>
<feature type="region of interest" description="Disordered" evidence="1">
    <location>
        <begin position="1"/>
        <end position="142"/>
    </location>
</feature>
<keyword evidence="3" id="KW-1185">Reference proteome</keyword>
<dbReference type="EMBL" id="JANPWB010000009">
    <property type="protein sequence ID" value="KAJ1155640.1"/>
    <property type="molecule type" value="Genomic_DNA"/>
</dbReference>
<proteinExistence type="predicted"/>
<sequence length="173" mass="18842">MYRCSRVEDLPATFSAGSRSEKYPGGPTENKATEVGNPDIWNPEKLPTEGQRVQCAEEGEAAGAGNPDIQVPESLKREEGLRARHAEETEDAEWRDAERTDEGTIGEDERELVSDIGKGGPLTSRGNTTEGQEGPKKPELCHIPGGAWLQQVRSCLRDKLRSIVGREEGGGDE</sequence>